<protein>
    <submittedName>
        <fullName evidence="3">DUF4395 domain-containing protein</fullName>
    </submittedName>
</protein>
<evidence type="ECO:0000313" key="5">
    <source>
        <dbReference type="Proteomes" id="UP000216107"/>
    </source>
</evidence>
<feature type="domain" description="DUF4395" evidence="2">
    <location>
        <begin position="12"/>
        <end position="135"/>
    </location>
</feature>
<dbReference type="OrthoDB" id="9180726at2"/>
<dbReference type="AlphaFoldDB" id="A0A272EQY2"/>
<proteinExistence type="predicted"/>
<dbReference type="Proteomes" id="UP000623509">
    <property type="component" value="Unassembled WGS sequence"/>
</dbReference>
<feature type="transmembrane region" description="Helical" evidence="1">
    <location>
        <begin position="20"/>
        <end position="41"/>
    </location>
</feature>
<dbReference type="Pfam" id="PF14340">
    <property type="entry name" value="DUF4395"/>
    <property type="match status" value="1"/>
</dbReference>
<evidence type="ECO:0000313" key="6">
    <source>
        <dbReference type="Proteomes" id="UP000623509"/>
    </source>
</evidence>
<keyword evidence="1" id="KW-1133">Transmembrane helix</keyword>
<evidence type="ECO:0000313" key="4">
    <source>
        <dbReference type="EMBL" id="PAS92515.1"/>
    </source>
</evidence>
<organism evidence="4 5">
    <name type="scientific">Candidatus Dactylopiibacterium carminicum</name>
    <dbReference type="NCBI Taxonomy" id="857335"/>
    <lineage>
        <taxon>Bacteria</taxon>
        <taxon>Pseudomonadati</taxon>
        <taxon>Pseudomonadota</taxon>
        <taxon>Betaproteobacteria</taxon>
        <taxon>Rhodocyclales</taxon>
        <taxon>Rhodocyclaceae</taxon>
        <taxon>Candidatus Dactylopiibacterium</taxon>
    </lineage>
</organism>
<gene>
    <name evidence="3" type="ORF">BGI27_11890</name>
    <name evidence="4" type="ORF">CGU29_11285</name>
</gene>
<evidence type="ECO:0000259" key="2">
    <source>
        <dbReference type="Pfam" id="PF14340"/>
    </source>
</evidence>
<evidence type="ECO:0000256" key="1">
    <source>
        <dbReference type="SAM" id="Phobius"/>
    </source>
</evidence>
<dbReference type="Proteomes" id="UP000216107">
    <property type="component" value="Unassembled WGS sequence"/>
</dbReference>
<keyword evidence="1" id="KW-0812">Transmembrane</keyword>
<keyword evidence="6" id="KW-1185">Reference proteome</keyword>
<dbReference type="InterPro" id="IPR025508">
    <property type="entry name" value="DUF4395"/>
</dbReference>
<reference evidence="3 6" key="1">
    <citation type="submission" date="2016-08" db="EMBL/GenBank/DDBJ databases">
        <title>Candidatus Dactylopiibacterium carminicum genome sequence.</title>
        <authorList>
            <person name="Ramirez-Puebla S.T."/>
            <person name="Ormeno-Orrillo E."/>
            <person name="Vera-Ponce De Leon A."/>
            <person name="Luis L."/>
            <person name="Sanchez-Flores A."/>
            <person name="Monica R."/>
            <person name="Martinez-Romero E."/>
        </authorList>
    </citation>
    <scope>NUCLEOTIDE SEQUENCE [LARGE SCALE GENOMIC DNA]</scope>
    <source>
        <strain evidence="3">END1</strain>
    </source>
</reference>
<dbReference type="RefSeq" id="WP_095529889.1">
    <property type="nucleotide sequence ID" value="NZ_MDUX01000040.1"/>
</dbReference>
<dbReference type="EMBL" id="NMRN01000036">
    <property type="protein sequence ID" value="PAS92515.1"/>
    <property type="molecule type" value="Genomic_DNA"/>
</dbReference>
<dbReference type="EMBL" id="MDUX01000040">
    <property type="protein sequence ID" value="KAF7598697.1"/>
    <property type="molecule type" value="Genomic_DNA"/>
</dbReference>
<name>A0A272EQY2_9RHOO</name>
<sequence length="139" mass="15515">MLRFDIPPVWSNAVRLDALTTFLISAIALAGAPYLMFLLIVQGLVRGFFRHGLCPMHRVFTRVLKKLGTAGRQENAGATMFANKLLFIASSVATVLWLTGSVMWVVPVSVLMAFSFLEAAFSFCAACWAYTLWHRLRSR</sequence>
<feature type="transmembrane region" description="Helical" evidence="1">
    <location>
        <begin position="112"/>
        <end position="133"/>
    </location>
</feature>
<feature type="transmembrane region" description="Helical" evidence="1">
    <location>
        <begin position="85"/>
        <end position="106"/>
    </location>
</feature>
<accession>A0A272EQY2</accession>
<comment type="caution">
    <text evidence="4">The sequence shown here is derived from an EMBL/GenBank/DDBJ whole genome shotgun (WGS) entry which is preliminary data.</text>
</comment>
<reference evidence="4 5" key="2">
    <citation type="submission" date="2017-07" db="EMBL/GenBank/DDBJ databases">
        <title>Candidatus Dactylopiibacterium carminicum, a nitrogen-fixing symbiont of the cochineal insect Dactylopius coccus and Dactylopius opuntiae (Hemiptera: Coccoidea: Dactylopiidae).</title>
        <authorList>
            <person name="Vera A."/>
        </authorList>
    </citation>
    <scope>NUCLEOTIDE SEQUENCE [LARGE SCALE GENOMIC DNA]</scope>
    <source>
        <strain evidence="4 5">NFDCM</strain>
    </source>
</reference>
<evidence type="ECO:0000313" key="3">
    <source>
        <dbReference type="EMBL" id="KAF7598697.1"/>
    </source>
</evidence>
<keyword evidence="1" id="KW-0472">Membrane</keyword>